<name>G8NZX2_GRAMM</name>
<dbReference type="GO" id="GO:0006352">
    <property type="term" value="P:DNA-templated transcription initiation"/>
    <property type="evidence" value="ECO:0007669"/>
    <property type="project" value="InterPro"/>
</dbReference>
<dbReference type="STRING" id="682795.AciX8_0241"/>
<dbReference type="GO" id="GO:0016987">
    <property type="term" value="F:sigma factor activity"/>
    <property type="evidence" value="ECO:0007669"/>
    <property type="project" value="InterPro"/>
</dbReference>
<dbReference type="SUPFAM" id="SSF88659">
    <property type="entry name" value="Sigma3 and sigma4 domains of RNA polymerase sigma factors"/>
    <property type="match status" value="1"/>
</dbReference>
<dbReference type="GO" id="GO:0003677">
    <property type="term" value="F:DNA binding"/>
    <property type="evidence" value="ECO:0007669"/>
    <property type="project" value="InterPro"/>
</dbReference>
<dbReference type="InterPro" id="IPR052704">
    <property type="entry name" value="ECF_Sigma-70_Domain"/>
</dbReference>
<dbReference type="PANTHER" id="PTHR30173">
    <property type="entry name" value="SIGMA 19 FACTOR"/>
    <property type="match status" value="1"/>
</dbReference>
<dbReference type="SUPFAM" id="SSF88946">
    <property type="entry name" value="Sigma2 domain of RNA polymerase sigma factors"/>
    <property type="match status" value="1"/>
</dbReference>
<feature type="domain" description="RNA polymerase sigma-70 region 2" evidence="2">
    <location>
        <begin position="33"/>
        <end position="92"/>
    </location>
</feature>
<feature type="domain" description="RNA polymerase sigma factor 70 region 4 type 2" evidence="3">
    <location>
        <begin position="130"/>
        <end position="181"/>
    </location>
</feature>
<dbReference type="PANTHER" id="PTHR30173:SF36">
    <property type="entry name" value="ECF RNA POLYMERASE SIGMA FACTOR SIGJ"/>
    <property type="match status" value="1"/>
</dbReference>
<dbReference type="Gene3D" id="1.10.1740.10">
    <property type="match status" value="1"/>
</dbReference>
<dbReference type="Proteomes" id="UP000007113">
    <property type="component" value="Chromosome"/>
</dbReference>
<comment type="subunit">
    <text evidence="1">Interacts transiently with the RNA polymerase catalytic core formed by RpoA, RpoB, RpoC and RpoZ (2 alpha, 1 beta, 1 beta' and 1 omega subunit) to form the RNA polymerase holoenzyme that can initiate transcription.</text>
</comment>
<protein>
    <submittedName>
        <fullName evidence="4">RNA polymerase, sigma-24 subunit, ECF subfamily</fullName>
    </submittedName>
</protein>
<proteinExistence type="predicted"/>
<dbReference type="HOGENOM" id="CLU_047691_22_0_0"/>
<dbReference type="InterPro" id="IPR036388">
    <property type="entry name" value="WH-like_DNA-bd_sf"/>
</dbReference>
<dbReference type="InterPro" id="IPR014284">
    <property type="entry name" value="RNA_pol_sigma-70_dom"/>
</dbReference>
<dbReference type="InterPro" id="IPR014303">
    <property type="entry name" value="RNA_pol_sigma-70_ECF"/>
</dbReference>
<gene>
    <name evidence="4" type="ordered locus">AciX8_0241</name>
</gene>
<dbReference type="InterPro" id="IPR032710">
    <property type="entry name" value="NTF2-like_dom_sf"/>
</dbReference>
<dbReference type="AlphaFoldDB" id="G8NZX2"/>
<keyword evidence="5" id="KW-1185">Reference proteome</keyword>
<accession>G8NZX2</accession>
<dbReference type="Pfam" id="PF08281">
    <property type="entry name" value="Sigma70_r4_2"/>
    <property type="match status" value="1"/>
</dbReference>
<evidence type="ECO:0000313" key="5">
    <source>
        <dbReference type="Proteomes" id="UP000007113"/>
    </source>
</evidence>
<dbReference type="InterPro" id="IPR013249">
    <property type="entry name" value="RNA_pol_sigma70_r4_t2"/>
</dbReference>
<reference evidence="4 5" key="1">
    <citation type="submission" date="2011-11" db="EMBL/GenBank/DDBJ databases">
        <title>Complete sequence of Granulicella mallensis MP5ACTX8.</title>
        <authorList>
            <consortium name="US DOE Joint Genome Institute"/>
            <person name="Lucas S."/>
            <person name="Copeland A."/>
            <person name="Lapidus A."/>
            <person name="Cheng J.-F."/>
            <person name="Goodwin L."/>
            <person name="Pitluck S."/>
            <person name="Peters L."/>
            <person name="Lu M."/>
            <person name="Detter J.C."/>
            <person name="Han C."/>
            <person name="Tapia R."/>
            <person name="Land M."/>
            <person name="Hauser L."/>
            <person name="Kyrpides N."/>
            <person name="Ivanova N."/>
            <person name="Mikhailova N."/>
            <person name="Pagani I."/>
            <person name="Rawat S."/>
            <person name="Mannisto M."/>
            <person name="Haggblom M."/>
            <person name="Woyke T."/>
        </authorList>
    </citation>
    <scope>NUCLEOTIDE SEQUENCE [LARGE SCALE GENOMIC DNA]</scope>
    <source>
        <strain evidence="5">ATCC BAA-1857 / DSM 23137 / MP5ACTX8</strain>
    </source>
</reference>
<evidence type="ECO:0000256" key="1">
    <source>
        <dbReference type="ARBA" id="ARBA00011344"/>
    </source>
</evidence>
<dbReference type="InterPro" id="IPR007627">
    <property type="entry name" value="RNA_pol_sigma70_r2"/>
</dbReference>
<dbReference type="SUPFAM" id="SSF54427">
    <property type="entry name" value="NTF2-like"/>
    <property type="match status" value="1"/>
</dbReference>
<dbReference type="EMBL" id="CP003130">
    <property type="protein sequence ID" value="AEU34599.1"/>
    <property type="molecule type" value="Genomic_DNA"/>
</dbReference>
<dbReference type="eggNOG" id="COG1595">
    <property type="taxonomic scope" value="Bacteria"/>
</dbReference>
<dbReference type="NCBIfam" id="TIGR02957">
    <property type="entry name" value="SigX4"/>
    <property type="match status" value="1"/>
</dbReference>
<dbReference type="Pfam" id="PF04542">
    <property type="entry name" value="Sigma70_r2"/>
    <property type="match status" value="1"/>
</dbReference>
<sequence length="315" mass="34692">MTIAMAEEPISETPLSVRRGLEDGEHDDGLLVFAEVRPRLFGIAYRMLGSAAEAEDIVQDVWLRWQATDRNIVESPSAFLATTTTRMCINFSQSAHSRRETYVGPWLPEPVDTSSDPALGAERGEALGLAILLLLEKLSPTERASYVLREAFDYSYRQIADIIQMEEANTRQLVSRARKHIADGRRTPVSSEEQRRLLEAFIGAAQKGDLATLEGLFVEDVVSYSDGGGIVRTAARAPVSGRDHVAKFITSFASHFWTGITLRWIETNGQASVLLSRDGIPVALATVDASVEGIHQIMWILRPSKLAAISQTGRL</sequence>
<evidence type="ECO:0000259" key="3">
    <source>
        <dbReference type="Pfam" id="PF08281"/>
    </source>
</evidence>
<dbReference type="Gene3D" id="1.10.10.10">
    <property type="entry name" value="Winged helix-like DNA-binding domain superfamily/Winged helix DNA-binding domain"/>
    <property type="match status" value="1"/>
</dbReference>
<evidence type="ECO:0000313" key="4">
    <source>
        <dbReference type="EMBL" id="AEU34599.1"/>
    </source>
</evidence>
<organism evidence="4 5">
    <name type="scientific">Granulicella mallensis (strain ATCC BAA-1857 / DSM 23137 / MP5ACTX8)</name>
    <dbReference type="NCBI Taxonomy" id="682795"/>
    <lineage>
        <taxon>Bacteria</taxon>
        <taxon>Pseudomonadati</taxon>
        <taxon>Acidobacteriota</taxon>
        <taxon>Terriglobia</taxon>
        <taxon>Terriglobales</taxon>
        <taxon>Acidobacteriaceae</taxon>
        <taxon>Granulicella</taxon>
    </lineage>
</organism>
<dbReference type="KEGG" id="gma:AciX8_0241"/>
<dbReference type="Gene3D" id="3.10.450.50">
    <property type="match status" value="1"/>
</dbReference>
<dbReference type="InterPro" id="IPR013324">
    <property type="entry name" value="RNA_pol_sigma_r3/r4-like"/>
</dbReference>
<dbReference type="InterPro" id="IPR013325">
    <property type="entry name" value="RNA_pol_sigma_r2"/>
</dbReference>
<dbReference type="NCBIfam" id="TIGR02937">
    <property type="entry name" value="sigma70-ECF"/>
    <property type="match status" value="1"/>
</dbReference>
<evidence type="ECO:0000259" key="2">
    <source>
        <dbReference type="Pfam" id="PF04542"/>
    </source>
</evidence>